<dbReference type="CDD" id="cd01392">
    <property type="entry name" value="HTH_LacI"/>
    <property type="match status" value="1"/>
</dbReference>
<feature type="domain" description="HTH lacI-type" evidence="4">
    <location>
        <begin position="3"/>
        <end position="57"/>
    </location>
</feature>
<dbReference type="Pfam" id="PF13377">
    <property type="entry name" value="Peripla_BP_3"/>
    <property type="match status" value="1"/>
</dbReference>
<dbReference type="SUPFAM" id="SSF53822">
    <property type="entry name" value="Periplasmic binding protein-like I"/>
    <property type="match status" value="1"/>
</dbReference>
<dbReference type="SMART" id="SM00354">
    <property type="entry name" value="HTH_LACI"/>
    <property type="match status" value="1"/>
</dbReference>
<dbReference type="Proteomes" id="UP000253314">
    <property type="component" value="Unassembled WGS sequence"/>
</dbReference>
<dbReference type="InterPro" id="IPR028082">
    <property type="entry name" value="Peripla_BP_I"/>
</dbReference>
<dbReference type="Gene3D" id="3.40.50.2300">
    <property type="match status" value="2"/>
</dbReference>
<evidence type="ECO:0000313" key="5">
    <source>
        <dbReference type="EMBL" id="RBW71223.1"/>
    </source>
</evidence>
<protein>
    <submittedName>
        <fullName evidence="5">LacI family transcriptional regulator</fullName>
    </submittedName>
</protein>
<keyword evidence="2" id="KW-0238">DNA-binding</keyword>
<reference evidence="5 6" key="1">
    <citation type="submission" date="2018-07" db="EMBL/GenBank/DDBJ databases">
        <title>Lottiidibacillus patelloidae gen. nov., sp. nov., isolated from the intestinal tract of a marine limpet and the reclassification of B. taeanensis BH030017T, B. algicola KMM 3737T and B. hwajinpoensis SW-72T as genus Lottiidibacillus.</title>
        <authorList>
            <person name="Liu R."/>
            <person name="Huang Z."/>
        </authorList>
    </citation>
    <scope>NUCLEOTIDE SEQUENCE [LARGE SCALE GENOMIC DNA]</scope>
    <source>
        <strain evidence="5 6">BH030017</strain>
    </source>
</reference>
<dbReference type="Gene3D" id="1.10.260.40">
    <property type="entry name" value="lambda repressor-like DNA-binding domains"/>
    <property type="match status" value="1"/>
</dbReference>
<dbReference type="Pfam" id="PF00356">
    <property type="entry name" value="LacI"/>
    <property type="match status" value="1"/>
</dbReference>
<keyword evidence="6" id="KW-1185">Reference proteome</keyword>
<dbReference type="PROSITE" id="PS00356">
    <property type="entry name" value="HTH_LACI_1"/>
    <property type="match status" value="1"/>
</dbReference>
<keyword evidence="3" id="KW-0804">Transcription</keyword>
<proteinExistence type="predicted"/>
<dbReference type="AlphaFoldDB" id="A0A366Y481"/>
<dbReference type="PANTHER" id="PTHR30146">
    <property type="entry name" value="LACI-RELATED TRANSCRIPTIONAL REPRESSOR"/>
    <property type="match status" value="1"/>
</dbReference>
<accession>A0A366Y481</accession>
<gene>
    <name evidence="5" type="ORF">DS031_00270</name>
</gene>
<dbReference type="GO" id="GO:0003700">
    <property type="term" value="F:DNA-binding transcription factor activity"/>
    <property type="evidence" value="ECO:0007669"/>
    <property type="project" value="TreeGrafter"/>
</dbReference>
<organism evidence="5 6">
    <name type="scientific">Bacillus taeanensis</name>
    <dbReference type="NCBI Taxonomy" id="273032"/>
    <lineage>
        <taxon>Bacteria</taxon>
        <taxon>Bacillati</taxon>
        <taxon>Bacillota</taxon>
        <taxon>Bacilli</taxon>
        <taxon>Bacillales</taxon>
        <taxon>Bacillaceae</taxon>
        <taxon>Bacillus</taxon>
    </lineage>
</organism>
<dbReference type="GO" id="GO:0000976">
    <property type="term" value="F:transcription cis-regulatory region binding"/>
    <property type="evidence" value="ECO:0007669"/>
    <property type="project" value="TreeGrafter"/>
</dbReference>
<dbReference type="OrthoDB" id="9796186at2"/>
<evidence type="ECO:0000256" key="3">
    <source>
        <dbReference type="ARBA" id="ARBA00023163"/>
    </source>
</evidence>
<dbReference type="PRINTS" id="PR00036">
    <property type="entry name" value="HTHLACI"/>
</dbReference>
<comment type="caution">
    <text evidence="5">The sequence shown here is derived from an EMBL/GenBank/DDBJ whole genome shotgun (WGS) entry which is preliminary data.</text>
</comment>
<dbReference type="EMBL" id="QOCW01000001">
    <property type="protein sequence ID" value="RBW71223.1"/>
    <property type="molecule type" value="Genomic_DNA"/>
</dbReference>
<dbReference type="InterPro" id="IPR000843">
    <property type="entry name" value="HTH_LacI"/>
</dbReference>
<dbReference type="SUPFAM" id="SSF47413">
    <property type="entry name" value="lambda repressor-like DNA-binding domains"/>
    <property type="match status" value="1"/>
</dbReference>
<dbReference type="PROSITE" id="PS50932">
    <property type="entry name" value="HTH_LACI_2"/>
    <property type="match status" value="1"/>
</dbReference>
<dbReference type="InterPro" id="IPR046335">
    <property type="entry name" value="LacI/GalR-like_sensor"/>
</dbReference>
<evidence type="ECO:0000259" key="4">
    <source>
        <dbReference type="PROSITE" id="PS50932"/>
    </source>
</evidence>
<evidence type="ECO:0000256" key="1">
    <source>
        <dbReference type="ARBA" id="ARBA00023015"/>
    </source>
</evidence>
<dbReference type="PANTHER" id="PTHR30146:SF147">
    <property type="entry name" value="HTH-TYPE TRANSCRIPTIONAL REGULATOR DEGA"/>
    <property type="match status" value="1"/>
</dbReference>
<keyword evidence="1" id="KW-0805">Transcription regulation</keyword>
<evidence type="ECO:0000313" key="6">
    <source>
        <dbReference type="Proteomes" id="UP000253314"/>
    </source>
</evidence>
<dbReference type="CDD" id="cd06267">
    <property type="entry name" value="PBP1_LacI_sugar_binding-like"/>
    <property type="match status" value="1"/>
</dbReference>
<evidence type="ECO:0000256" key="2">
    <source>
        <dbReference type="ARBA" id="ARBA00023125"/>
    </source>
</evidence>
<sequence>MKTTIYDIAKEAGVSATTVSKVINNKGRISEKTRKKIMKIMDDLNYRPSMLASAMKGKSTYTIALLIPDIDNPIYAQYMKYIEEYGQKLGFSIVMCSTGNDREREEKHLTLLRQKSVDGFIIASLFKNETTLKQLIKEKVPLVFFNNPKIEYSIDSVIVDDYLGGYQVGEHLLSLGHKKIGVIAEEHTSSEERIRGYRQACADKGVSVDDRLIVTCDSTLEGAQIQAEKLLSKEEKPTAIFGCNDVLAIGTMQAAKAQGILIPTELSIIGFDNTMMSRIVDPPLSTVTMPLDELAKQAMDILVQKIEKNNKITQRISMIPDLVIRQTTAPVNKAVQTNFIK</sequence>
<dbReference type="InterPro" id="IPR010982">
    <property type="entry name" value="Lambda_DNA-bd_dom_sf"/>
</dbReference>
<name>A0A366Y481_9BACI</name>